<dbReference type="AlphaFoldDB" id="A0A9P4N236"/>
<sequence>MPTSSKPPIHTYTARPNRSTTHLPTTLQSICNTHNIALHTSTLHLPLAAIPPGRWTTAFAPSFLDPDIWLLILAVPKDSEFVCFMWPDAGGSQDAVEALIRELVARGEFKNRGNVEGGAQLYGMFCEIVAQAVWAEGEREMLGFDWRSGEWRVVK</sequence>
<protein>
    <submittedName>
        <fullName evidence="1">Uncharacterized protein</fullName>
    </submittedName>
</protein>
<dbReference type="EMBL" id="ML986712">
    <property type="protein sequence ID" value="KAF2259349.1"/>
    <property type="molecule type" value="Genomic_DNA"/>
</dbReference>
<reference evidence="2" key="1">
    <citation type="journal article" date="2020" name="Stud. Mycol.">
        <title>101 Dothideomycetes genomes: A test case for predicting lifestyles and emergence of pathogens.</title>
        <authorList>
            <person name="Haridas S."/>
            <person name="Albert R."/>
            <person name="Binder M."/>
            <person name="Bloem J."/>
            <person name="LaButti K."/>
            <person name="Salamov A."/>
            <person name="Andreopoulos B."/>
            <person name="Baker S."/>
            <person name="Barry K."/>
            <person name="Bills G."/>
            <person name="Bluhm B."/>
            <person name="Cannon C."/>
            <person name="Castanera R."/>
            <person name="Culley D."/>
            <person name="Daum C."/>
            <person name="Ezra D."/>
            <person name="Gonzalez J."/>
            <person name="Henrissat B."/>
            <person name="Kuo A."/>
            <person name="Liang C."/>
            <person name="Lipzen A."/>
            <person name="Lutzoni F."/>
            <person name="Magnuson J."/>
            <person name="Mondo S."/>
            <person name="Nolan M."/>
            <person name="Ohm R."/>
            <person name="Pangilinan J."/>
            <person name="Park H.-J."/>
            <person name="Ramirez L."/>
            <person name="Alfaro M."/>
            <person name="Sun H."/>
            <person name="Tritt A."/>
            <person name="Yoshinaga Y."/>
            <person name="Zwiers L.-H."/>
            <person name="Turgeon B."/>
            <person name="Goodwin S."/>
            <person name="Spatafora J."/>
            <person name="Crous P."/>
            <person name="Grigoriev I."/>
        </authorList>
    </citation>
    <scope>NUCLEOTIDE SEQUENCE [LARGE SCALE GENOMIC DNA]</scope>
    <source>
        <strain evidence="2">CBS 304.66</strain>
    </source>
</reference>
<organism evidence="1 2">
    <name type="scientific">Lojkania enalia</name>
    <dbReference type="NCBI Taxonomy" id="147567"/>
    <lineage>
        <taxon>Eukaryota</taxon>
        <taxon>Fungi</taxon>
        <taxon>Dikarya</taxon>
        <taxon>Ascomycota</taxon>
        <taxon>Pezizomycotina</taxon>
        <taxon>Dothideomycetes</taxon>
        <taxon>Pleosporomycetidae</taxon>
        <taxon>Pleosporales</taxon>
        <taxon>Pleosporales incertae sedis</taxon>
        <taxon>Lojkania</taxon>
    </lineage>
</organism>
<proteinExistence type="predicted"/>
<gene>
    <name evidence="1" type="ORF">CC78DRAFT_571968</name>
</gene>
<keyword evidence="2" id="KW-1185">Reference proteome</keyword>
<name>A0A9P4N236_9PLEO</name>
<comment type="caution">
    <text evidence="1">The sequence shown here is derived from an EMBL/GenBank/DDBJ whole genome shotgun (WGS) entry which is preliminary data.</text>
</comment>
<dbReference type="Proteomes" id="UP000800093">
    <property type="component" value="Unassembled WGS sequence"/>
</dbReference>
<evidence type="ECO:0000313" key="2">
    <source>
        <dbReference type="Proteomes" id="UP000800093"/>
    </source>
</evidence>
<accession>A0A9P4N236</accession>
<evidence type="ECO:0000313" key="1">
    <source>
        <dbReference type="EMBL" id="KAF2259349.1"/>
    </source>
</evidence>